<dbReference type="Proteomes" id="UP000050525">
    <property type="component" value="Unassembled WGS sequence"/>
</dbReference>
<proteinExistence type="predicted"/>
<dbReference type="AlphaFoldDB" id="A0A151N8I9"/>
<reference evidence="1 2" key="1">
    <citation type="journal article" date="2012" name="Genome Biol.">
        <title>Sequencing three crocodilian genomes to illuminate the evolution of archosaurs and amniotes.</title>
        <authorList>
            <person name="St John J.A."/>
            <person name="Braun E.L."/>
            <person name="Isberg S.R."/>
            <person name="Miles L.G."/>
            <person name="Chong A.Y."/>
            <person name="Gongora J."/>
            <person name="Dalzell P."/>
            <person name="Moran C."/>
            <person name="Bed'hom B."/>
            <person name="Abzhanov A."/>
            <person name="Burgess S.C."/>
            <person name="Cooksey A.M."/>
            <person name="Castoe T.A."/>
            <person name="Crawford N.G."/>
            <person name="Densmore L.D."/>
            <person name="Drew J.C."/>
            <person name="Edwards S.V."/>
            <person name="Faircloth B.C."/>
            <person name="Fujita M.K."/>
            <person name="Greenwold M.J."/>
            <person name="Hoffmann F.G."/>
            <person name="Howard J.M."/>
            <person name="Iguchi T."/>
            <person name="Janes D.E."/>
            <person name="Khan S.Y."/>
            <person name="Kohno S."/>
            <person name="de Koning A.J."/>
            <person name="Lance S.L."/>
            <person name="McCarthy F.M."/>
            <person name="McCormack J.E."/>
            <person name="Merchant M.E."/>
            <person name="Peterson D.G."/>
            <person name="Pollock D.D."/>
            <person name="Pourmand N."/>
            <person name="Raney B.J."/>
            <person name="Roessler K.A."/>
            <person name="Sanford J.R."/>
            <person name="Sawyer R.H."/>
            <person name="Schmidt C.J."/>
            <person name="Triplett E.W."/>
            <person name="Tuberville T.D."/>
            <person name="Venegas-Anaya M."/>
            <person name="Howard J.T."/>
            <person name="Jarvis E.D."/>
            <person name="Guillette L.J.Jr."/>
            <person name="Glenn T.C."/>
            <person name="Green R.E."/>
            <person name="Ray D.A."/>
        </authorList>
    </citation>
    <scope>NUCLEOTIDE SEQUENCE [LARGE SCALE GENOMIC DNA]</scope>
    <source>
        <strain evidence="1">KSC_2009_1</strain>
    </source>
</reference>
<keyword evidence="2" id="KW-1185">Reference proteome</keyword>
<organism evidence="1 2">
    <name type="scientific">Alligator mississippiensis</name>
    <name type="common">American alligator</name>
    <dbReference type="NCBI Taxonomy" id="8496"/>
    <lineage>
        <taxon>Eukaryota</taxon>
        <taxon>Metazoa</taxon>
        <taxon>Chordata</taxon>
        <taxon>Craniata</taxon>
        <taxon>Vertebrata</taxon>
        <taxon>Euteleostomi</taxon>
        <taxon>Archelosauria</taxon>
        <taxon>Archosauria</taxon>
        <taxon>Crocodylia</taxon>
        <taxon>Alligatoridae</taxon>
        <taxon>Alligatorinae</taxon>
        <taxon>Alligator</taxon>
    </lineage>
</organism>
<comment type="caution">
    <text evidence="1">The sequence shown here is derived from an EMBL/GenBank/DDBJ whole genome shotgun (WGS) entry which is preliminary data.</text>
</comment>
<accession>A0A151N8I9</accession>
<evidence type="ECO:0000313" key="2">
    <source>
        <dbReference type="Proteomes" id="UP000050525"/>
    </source>
</evidence>
<name>A0A151N8I9_ALLMI</name>
<gene>
    <name evidence="1" type="ORF">Y1Q_0014932</name>
</gene>
<evidence type="ECO:0000313" key="1">
    <source>
        <dbReference type="EMBL" id="KYO33138.1"/>
    </source>
</evidence>
<dbReference type="EMBL" id="AKHW03003787">
    <property type="protein sequence ID" value="KYO33138.1"/>
    <property type="molecule type" value="Genomic_DNA"/>
</dbReference>
<protein>
    <submittedName>
        <fullName evidence="1">Uncharacterized protein</fullName>
    </submittedName>
</protein>
<sequence>MIARQQVLLNQGSHDCVLQGVCSRGKQLYKSYKQDWSAPLDWLEGHLNFQYFLCFFLIIVPDAYTS</sequence>